<evidence type="ECO:0000313" key="1">
    <source>
        <dbReference type="EMBL" id="CRF52954.1"/>
    </source>
</evidence>
<name>A0A0K2Y503_9HELI</name>
<gene>
    <name evidence="1" type="ORF">HAL07_14190</name>
</gene>
<organism evidence="1 2">
    <name type="scientific">Helicobacter ailurogastricus</name>
    <dbReference type="NCBI Taxonomy" id="1578720"/>
    <lineage>
        <taxon>Bacteria</taxon>
        <taxon>Pseudomonadati</taxon>
        <taxon>Campylobacterota</taxon>
        <taxon>Epsilonproteobacteria</taxon>
        <taxon>Campylobacterales</taxon>
        <taxon>Helicobacteraceae</taxon>
        <taxon>Helicobacter</taxon>
    </lineage>
</organism>
<proteinExistence type="predicted"/>
<accession>A0A0K2Y503</accession>
<dbReference type="Proteomes" id="UP000043437">
    <property type="component" value="Unassembled WGS sequence"/>
</dbReference>
<dbReference type="AlphaFoldDB" id="A0A0K2Y503"/>
<protein>
    <submittedName>
        <fullName evidence="1">Uncharacterized protein</fullName>
    </submittedName>
</protein>
<reference evidence="2" key="1">
    <citation type="submission" date="2014-12" db="EMBL/GenBank/DDBJ databases">
        <authorList>
            <person name="Jaenicke S."/>
        </authorList>
    </citation>
    <scope>NUCLEOTIDE SEQUENCE [LARGE SCALE GENOMIC DNA]</scope>
</reference>
<sequence>MKLGKVSYPCFKRKREYQENFYIGASQLKLFRKEKREDKNPHRGQKG</sequence>
<dbReference type="EMBL" id="CDMG01000009">
    <property type="protein sequence ID" value="CRF52954.1"/>
    <property type="molecule type" value="Genomic_DNA"/>
</dbReference>
<evidence type="ECO:0000313" key="2">
    <source>
        <dbReference type="Proteomes" id="UP000043437"/>
    </source>
</evidence>